<feature type="domain" description="Vacuolar membrane protease C-terminal" evidence="19">
    <location>
        <begin position="973"/>
        <end position="1021"/>
    </location>
</feature>
<comment type="similarity">
    <text evidence="4 15">Belongs to the peptidase M28 family.</text>
</comment>
<dbReference type="GO" id="GO:0046872">
    <property type="term" value="F:metal ion binding"/>
    <property type="evidence" value="ECO:0007669"/>
    <property type="project" value="UniProtKB-KW"/>
</dbReference>
<name>A0A0F8A6K4_9HYPO</name>
<keyword evidence="12 21" id="KW-0482">Metalloprotease</keyword>
<feature type="domain" description="Vacuolar membrane protease transmembrane" evidence="20">
    <location>
        <begin position="465"/>
        <end position="758"/>
    </location>
</feature>
<evidence type="ECO:0000256" key="3">
    <source>
        <dbReference type="ARBA" id="ARBA00004128"/>
    </source>
</evidence>
<keyword evidence="13 17" id="KW-0472">Membrane</keyword>
<dbReference type="PANTHER" id="PTHR12147:SF58">
    <property type="entry name" value="VACUOLAR MEMBRANE PROTEASE"/>
    <property type="match status" value="1"/>
</dbReference>
<evidence type="ECO:0000256" key="10">
    <source>
        <dbReference type="ARBA" id="ARBA00022833"/>
    </source>
</evidence>
<evidence type="ECO:0000256" key="9">
    <source>
        <dbReference type="ARBA" id="ARBA00022801"/>
    </source>
</evidence>
<keyword evidence="14" id="KW-0325">Glycoprotein</keyword>
<feature type="transmembrane region" description="Helical" evidence="17">
    <location>
        <begin position="558"/>
        <end position="583"/>
    </location>
</feature>
<evidence type="ECO:0000256" key="17">
    <source>
        <dbReference type="SAM" id="Phobius"/>
    </source>
</evidence>
<evidence type="ECO:0000256" key="4">
    <source>
        <dbReference type="ARBA" id="ARBA00010918"/>
    </source>
</evidence>
<evidence type="ECO:0000256" key="14">
    <source>
        <dbReference type="ARBA" id="ARBA00023180"/>
    </source>
</evidence>
<dbReference type="PANTHER" id="PTHR12147">
    <property type="entry name" value="METALLOPEPTIDASE M28 FAMILY MEMBER"/>
    <property type="match status" value="1"/>
</dbReference>
<keyword evidence="8 15" id="KW-0479">Metal-binding</keyword>
<comment type="cofactor">
    <cofactor evidence="1">
        <name>Zn(2+)</name>
        <dbReference type="ChEBI" id="CHEBI:29105"/>
    </cofactor>
</comment>
<dbReference type="CDD" id="cd03875">
    <property type="entry name" value="M28_Fxna_like"/>
    <property type="match status" value="1"/>
</dbReference>
<keyword evidence="22" id="KW-1185">Reference proteome</keyword>
<feature type="transmembrane region" description="Helical" evidence="17">
    <location>
        <begin position="729"/>
        <end position="748"/>
    </location>
</feature>
<dbReference type="GO" id="GO:0006508">
    <property type="term" value="P:proteolysis"/>
    <property type="evidence" value="ECO:0007669"/>
    <property type="project" value="UniProtKB-KW"/>
</dbReference>
<evidence type="ECO:0000256" key="7">
    <source>
        <dbReference type="ARBA" id="ARBA00022692"/>
    </source>
</evidence>
<feature type="region of interest" description="Disordered" evidence="16">
    <location>
        <begin position="369"/>
        <end position="388"/>
    </location>
</feature>
<evidence type="ECO:0000259" key="18">
    <source>
        <dbReference type="Pfam" id="PF04389"/>
    </source>
</evidence>
<feature type="transmembrane region" description="Helical" evidence="17">
    <location>
        <begin position="690"/>
        <end position="709"/>
    </location>
</feature>
<keyword evidence="10 15" id="KW-0862">Zinc</keyword>
<evidence type="ECO:0000256" key="2">
    <source>
        <dbReference type="ARBA" id="ARBA00003273"/>
    </source>
</evidence>
<dbReference type="InterPro" id="IPR007484">
    <property type="entry name" value="Peptidase_M28"/>
</dbReference>
<dbReference type="FunFam" id="3.40.630.10:FF:000057">
    <property type="entry name" value="Vacuolar membrane protease"/>
    <property type="match status" value="1"/>
</dbReference>
<dbReference type="OrthoDB" id="76293at2759"/>
<evidence type="ECO:0000256" key="5">
    <source>
        <dbReference type="ARBA" id="ARBA00022554"/>
    </source>
</evidence>
<dbReference type="Pfam" id="PF04389">
    <property type="entry name" value="Peptidase_M28"/>
    <property type="match status" value="1"/>
</dbReference>
<evidence type="ECO:0000313" key="21">
    <source>
        <dbReference type="EMBL" id="KJZ77234.1"/>
    </source>
</evidence>
<protein>
    <recommendedName>
        <fullName evidence="15">Peptide hydrolase</fullName>
        <ecNumber evidence="15">3.4.-.-</ecNumber>
    </recommendedName>
</protein>
<evidence type="ECO:0000256" key="1">
    <source>
        <dbReference type="ARBA" id="ARBA00001947"/>
    </source>
</evidence>
<dbReference type="GO" id="GO:0008235">
    <property type="term" value="F:metalloexopeptidase activity"/>
    <property type="evidence" value="ECO:0007669"/>
    <property type="project" value="InterPro"/>
</dbReference>
<evidence type="ECO:0000259" key="20">
    <source>
        <dbReference type="Pfam" id="PF22251"/>
    </source>
</evidence>
<keyword evidence="11 17" id="KW-1133">Transmembrane helix</keyword>
<dbReference type="InterPro" id="IPR053976">
    <property type="entry name" value="PFF1_TM"/>
</dbReference>
<feature type="domain" description="Peptidase M28" evidence="18">
    <location>
        <begin position="181"/>
        <end position="363"/>
    </location>
</feature>
<dbReference type="Gene3D" id="3.40.630.10">
    <property type="entry name" value="Zn peptidases"/>
    <property type="match status" value="1"/>
</dbReference>
<feature type="transmembrane region" description="Helical" evidence="17">
    <location>
        <begin position="760"/>
        <end position="781"/>
    </location>
</feature>
<sequence length="1029" mass="113734">MRVGNPLAFRPGPVTFWSAVIYLAVVIPLIYVHETVPPAPADDALARGLNLTEAWADLQSITSSYHPYNSHENDRVRDYFLERAKHILESHGVDYSLQTLGGDAHNDGSATSLSKHRARDAHPTGGAPVVTIFDDRLSNVTYTAKSTRGWAGQYFEGSNIYVYIHGKDDPQGNWWLSEQTSPKSRRTGGVLINCHFDSVSTGYGATDNGVACVSMLQLLSYFTTEDRQPNNGIVLLFNNAEEDGLLGARAFAYSPLLRFCHTFVNLEGAGAGGRAMLFRTTDLEMAKAYSGSPHPFGSVVAANAFERGVIKSYTDYSVFADVYGQRGLDIAFYAPRSRYHTQEDDARHTSVRSVWHMLSAALASTETLSRTTGSDFDGPRSDGRKDLVQNGRPTEGVWFDWFGDAWAAFPLRGLFAWSLTLLVATPLVLFLVTYLLIRSDKYYFFAREVQLDDESVGLKGWRGFVRYPLTLIFAAGLTVSSVFLLAKINPLIVYSSSYAVWAMTMSLFFFSFWLIARGASFVRPTALQRGFAIVWLYIITWVVQVFNAVAEDRMHIGALYFVVFFHTAVFVSLLITLLELFALPSKEDYAIQLEDSDGQSESMVRHGEQSGSGEDERREHGEAEGESDAESAHETTPLRGNESGYGASEGHTTFGNTYRRSVAAGSRLTHKSQGQAPHEREQSWADRLPNWTWLIQLLFLAPVHVIILGNLGLVQTTAMGMTGVDGSSLLTPLMAIGIVGILILLPLTPFIHRVTHHIPVFLLFVFIGTLIYNLVAFPFSVNNRFKFRFQQTVNLDEGTNVVQLSGLEQFVRPVMASLPTAGGKYIDCQKTDGDSLVDCRYDASTLPPDPANGKELERVVTVEAERSPDGRSARLQIHALNSRICYLDTSRPVYGFSVEGGGKRDDRFGTFPADGLQRLQIWRRTWDGAWNVTLQLSQDGFSRVEDGTALGDTTGPAREAGNGELKFRSVGAAANNSLEVSVSCAWDDANEAAKIPAFHEIIRFMPDWAVVTKQATGLVLVRRTVKFGA</sequence>
<comment type="function">
    <text evidence="2">May be involved in vacuolar sorting and osmoregulation.</text>
</comment>
<evidence type="ECO:0000259" key="19">
    <source>
        <dbReference type="Pfam" id="PF22250"/>
    </source>
</evidence>
<feature type="transmembrane region" description="Helical" evidence="17">
    <location>
        <begin position="467"/>
        <end position="486"/>
    </location>
</feature>
<feature type="domain" description="Vacuolar membrane protease C-terminal" evidence="19">
    <location>
        <begin position="786"/>
        <end position="938"/>
    </location>
</feature>
<dbReference type="AlphaFoldDB" id="A0A0F8A6K4"/>
<accession>A0A0F8A6K4</accession>
<dbReference type="InterPro" id="IPR048024">
    <property type="entry name" value="Fxna-like_M28_dom"/>
</dbReference>
<reference evidence="21 22" key="1">
    <citation type="journal article" date="2014" name="Genome Biol. Evol.">
        <title>Comparative genomics and transcriptomics analyses reveal divergent lifestyle features of nematode endoparasitic fungus Hirsutella minnesotensis.</title>
        <authorList>
            <person name="Lai Y."/>
            <person name="Liu K."/>
            <person name="Zhang X."/>
            <person name="Zhang X."/>
            <person name="Li K."/>
            <person name="Wang N."/>
            <person name="Shu C."/>
            <person name="Wu Y."/>
            <person name="Wang C."/>
            <person name="Bushley K.E."/>
            <person name="Xiang M."/>
            <person name="Liu X."/>
        </authorList>
    </citation>
    <scope>NUCLEOTIDE SEQUENCE [LARGE SCALE GENOMIC DNA]</scope>
    <source>
        <strain evidence="21 22">3608</strain>
    </source>
</reference>
<dbReference type="GO" id="GO:0005774">
    <property type="term" value="C:vacuolar membrane"/>
    <property type="evidence" value="ECO:0007669"/>
    <property type="project" value="UniProtKB-SubCell"/>
</dbReference>
<organism evidence="21 22">
    <name type="scientific">Hirsutella minnesotensis 3608</name>
    <dbReference type="NCBI Taxonomy" id="1043627"/>
    <lineage>
        <taxon>Eukaryota</taxon>
        <taxon>Fungi</taxon>
        <taxon>Dikarya</taxon>
        <taxon>Ascomycota</taxon>
        <taxon>Pezizomycotina</taxon>
        <taxon>Sordariomycetes</taxon>
        <taxon>Hypocreomycetidae</taxon>
        <taxon>Hypocreales</taxon>
        <taxon>Ophiocordycipitaceae</taxon>
        <taxon>Hirsutella</taxon>
    </lineage>
</organism>
<keyword evidence="7 17" id="KW-0812">Transmembrane</keyword>
<keyword evidence="9 15" id="KW-0378">Hydrolase</keyword>
<feature type="compositionally biased region" description="Basic and acidic residues" evidence="16">
    <location>
        <begin position="377"/>
        <end position="387"/>
    </location>
</feature>
<dbReference type="InterPro" id="IPR053975">
    <property type="entry name" value="PFF1_C"/>
</dbReference>
<evidence type="ECO:0000256" key="6">
    <source>
        <dbReference type="ARBA" id="ARBA00022670"/>
    </source>
</evidence>
<dbReference type="InterPro" id="IPR045175">
    <property type="entry name" value="M28_fam"/>
</dbReference>
<evidence type="ECO:0000256" key="15">
    <source>
        <dbReference type="RuleBase" id="RU361240"/>
    </source>
</evidence>
<keyword evidence="6 15" id="KW-0645">Protease</keyword>
<feature type="transmembrane region" description="Helical" evidence="17">
    <location>
        <begin position="498"/>
        <end position="515"/>
    </location>
</feature>
<evidence type="ECO:0000256" key="12">
    <source>
        <dbReference type="ARBA" id="ARBA00023049"/>
    </source>
</evidence>
<dbReference type="Pfam" id="PF22251">
    <property type="entry name" value="PFF1_TM"/>
    <property type="match status" value="1"/>
</dbReference>
<evidence type="ECO:0000256" key="8">
    <source>
        <dbReference type="ARBA" id="ARBA00022723"/>
    </source>
</evidence>
<dbReference type="EC" id="3.4.-.-" evidence="15"/>
<evidence type="ECO:0000256" key="11">
    <source>
        <dbReference type="ARBA" id="ARBA00022989"/>
    </source>
</evidence>
<dbReference type="Pfam" id="PF22250">
    <property type="entry name" value="PFF1_C"/>
    <property type="match status" value="2"/>
</dbReference>
<feature type="compositionally biased region" description="Basic and acidic residues" evidence="16">
    <location>
        <begin position="603"/>
        <end position="623"/>
    </location>
</feature>
<dbReference type="EMBL" id="KQ030508">
    <property type="protein sequence ID" value="KJZ77234.1"/>
    <property type="molecule type" value="Genomic_DNA"/>
</dbReference>
<feature type="transmembrane region" description="Helical" evidence="17">
    <location>
        <begin position="12"/>
        <end position="31"/>
    </location>
</feature>
<evidence type="ECO:0000256" key="16">
    <source>
        <dbReference type="SAM" id="MobiDB-lite"/>
    </source>
</evidence>
<dbReference type="Proteomes" id="UP000054481">
    <property type="component" value="Unassembled WGS sequence"/>
</dbReference>
<keyword evidence="5" id="KW-0926">Vacuole</keyword>
<comment type="subcellular location">
    <subcellularLocation>
        <location evidence="3">Vacuole membrane</location>
        <topology evidence="3">Multi-pass membrane protein</topology>
    </subcellularLocation>
</comment>
<proteinExistence type="inferred from homology"/>
<feature type="region of interest" description="Disordered" evidence="16">
    <location>
        <begin position="595"/>
        <end position="650"/>
    </location>
</feature>
<gene>
    <name evidence="21" type="ORF">HIM_03555</name>
</gene>
<evidence type="ECO:0000313" key="22">
    <source>
        <dbReference type="Proteomes" id="UP000054481"/>
    </source>
</evidence>
<feature type="region of interest" description="Disordered" evidence="16">
    <location>
        <begin position="106"/>
        <end position="125"/>
    </location>
</feature>
<feature type="transmembrane region" description="Helical" evidence="17">
    <location>
        <begin position="527"/>
        <end position="546"/>
    </location>
</feature>
<dbReference type="SUPFAM" id="SSF53187">
    <property type="entry name" value="Zn-dependent exopeptidases"/>
    <property type="match status" value="1"/>
</dbReference>
<evidence type="ECO:0000256" key="13">
    <source>
        <dbReference type="ARBA" id="ARBA00023136"/>
    </source>
</evidence>
<feature type="transmembrane region" description="Helical" evidence="17">
    <location>
        <begin position="414"/>
        <end position="437"/>
    </location>
</feature>